<accession>A0A1V9DYD4</accession>
<dbReference type="EMBL" id="LVXG01000082">
    <property type="protein sequence ID" value="OQP38685.1"/>
    <property type="molecule type" value="Genomic_DNA"/>
</dbReference>
<protein>
    <recommendedName>
        <fullName evidence="1">Protein NO VEIN C-terminal domain-containing protein</fullName>
    </recommendedName>
</protein>
<dbReference type="AlphaFoldDB" id="A0A1V9DYD4"/>
<dbReference type="STRING" id="354355.SAMN05660816_02727"/>
<feature type="domain" description="Protein NO VEIN C-terminal" evidence="1">
    <location>
        <begin position="164"/>
        <end position="260"/>
    </location>
</feature>
<evidence type="ECO:0000313" key="3">
    <source>
        <dbReference type="Proteomes" id="UP000192610"/>
    </source>
</evidence>
<proteinExistence type="predicted"/>
<keyword evidence="3" id="KW-1185">Reference proteome</keyword>
<dbReference type="RefSeq" id="WP_081204691.1">
    <property type="nucleotide sequence ID" value="NZ_FOCZ01000004.1"/>
</dbReference>
<evidence type="ECO:0000259" key="1">
    <source>
        <dbReference type="Pfam" id="PF13020"/>
    </source>
</evidence>
<gene>
    <name evidence="2" type="ORF">A4H97_18375</name>
</gene>
<dbReference type="OrthoDB" id="9781481at2"/>
<evidence type="ECO:0000313" key="2">
    <source>
        <dbReference type="EMBL" id="OQP38685.1"/>
    </source>
</evidence>
<dbReference type="Proteomes" id="UP000192610">
    <property type="component" value="Unassembled WGS sequence"/>
</dbReference>
<reference evidence="3" key="1">
    <citation type="submission" date="2016-04" db="EMBL/GenBank/DDBJ databases">
        <authorList>
            <person name="Chen L."/>
            <person name="Zhuang W."/>
            <person name="Wang G."/>
        </authorList>
    </citation>
    <scope>NUCLEOTIDE SEQUENCE [LARGE SCALE GENOMIC DNA]</scope>
    <source>
        <strain evidence="3">17621</strain>
    </source>
</reference>
<dbReference type="Pfam" id="PF13020">
    <property type="entry name" value="NOV_C"/>
    <property type="match status" value="1"/>
</dbReference>
<comment type="caution">
    <text evidence="2">The sequence shown here is derived from an EMBL/GenBank/DDBJ whole genome shotgun (WGS) entry which is preliminary data.</text>
</comment>
<dbReference type="InterPro" id="IPR024975">
    <property type="entry name" value="NOV_C"/>
</dbReference>
<organism evidence="2 3">
    <name type="scientific">Niastella yeongjuensis</name>
    <dbReference type="NCBI Taxonomy" id="354355"/>
    <lineage>
        <taxon>Bacteria</taxon>
        <taxon>Pseudomonadati</taxon>
        <taxon>Bacteroidota</taxon>
        <taxon>Chitinophagia</taxon>
        <taxon>Chitinophagales</taxon>
        <taxon>Chitinophagaceae</taxon>
        <taxon>Niastella</taxon>
    </lineage>
</organism>
<name>A0A1V9DYD4_9BACT</name>
<sequence length="280" mass="32675">MPTPNDWTSTEVELIIADYFSMLEKELIGVDYNKTSHRRMLKLLLNNRSDGSIEFKHQNISAVLIKLGLPFIKGYKSKPNYQQILENKVITYIVNQKTILEPKFIQFAESVNSNIGQVKYNEILEVPPDNSSVVSEPEIAYERKPFKINYLEREQSNLSLGKKGELLIIDYEKWRLTQSGKESWADKIEWVAEYDDGAGFDILSKNPNGSDRYIEVKTTKLTKETPIFFSKNEYEYSVDKTEDYHLYRLFNFSDSPKLFIVNGSFDQFCRKEAIQFKGYF</sequence>